<evidence type="ECO:0000313" key="2">
    <source>
        <dbReference type="RefSeq" id="XP_006816698.1"/>
    </source>
</evidence>
<name>A0ABM0M9K7_SACKO</name>
<dbReference type="RefSeq" id="XP_006816698.1">
    <property type="nucleotide sequence ID" value="XM_006816635.1"/>
</dbReference>
<sequence length="170" mass="19001">MVDCSKNVIKQCLEGTASGEQLSRLVDTTLGMVLAMGEAETMFCRQGGLPLTTITKAPMSQDKPCADRYYRQTPKCGDTFVEKFSVNPADETLCVEYGKVIDCAKHKIEDHCTRSEARDLRNSLYEDFNPYCEADKIIAREVAQNSTGRSSPTSLLYWFCCVILMALYGH</sequence>
<dbReference type="GeneID" id="102800542"/>
<evidence type="ECO:0000313" key="1">
    <source>
        <dbReference type="Proteomes" id="UP000694865"/>
    </source>
</evidence>
<reference evidence="2" key="1">
    <citation type="submission" date="2025-08" db="UniProtKB">
        <authorList>
            <consortium name="RefSeq"/>
        </authorList>
    </citation>
    <scope>IDENTIFICATION</scope>
    <source>
        <tissue evidence="2">Testes</tissue>
    </source>
</reference>
<gene>
    <name evidence="2" type="primary">LOC102800542</name>
</gene>
<accession>A0ABM0M9K7</accession>
<protein>
    <submittedName>
        <fullName evidence="2">Uncharacterized protein LOC102800542</fullName>
    </submittedName>
</protein>
<dbReference type="Proteomes" id="UP000694865">
    <property type="component" value="Unplaced"/>
</dbReference>
<organism evidence="1 2">
    <name type="scientific">Saccoglossus kowalevskii</name>
    <name type="common">Acorn worm</name>
    <dbReference type="NCBI Taxonomy" id="10224"/>
    <lineage>
        <taxon>Eukaryota</taxon>
        <taxon>Metazoa</taxon>
        <taxon>Hemichordata</taxon>
        <taxon>Enteropneusta</taxon>
        <taxon>Harrimaniidae</taxon>
        <taxon>Saccoglossus</taxon>
    </lineage>
</organism>
<proteinExistence type="predicted"/>
<keyword evidence="1" id="KW-1185">Reference proteome</keyword>